<feature type="compositionally biased region" description="Gly residues" evidence="1">
    <location>
        <begin position="129"/>
        <end position="144"/>
    </location>
</feature>
<dbReference type="EMBL" id="BARS01014893">
    <property type="protein sequence ID" value="GAF97862.1"/>
    <property type="molecule type" value="Genomic_DNA"/>
</dbReference>
<organism evidence="3">
    <name type="scientific">marine sediment metagenome</name>
    <dbReference type="NCBI Taxonomy" id="412755"/>
    <lineage>
        <taxon>unclassified sequences</taxon>
        <taxon>metagenomes</taxon>
        <taxon>ecological metagenomes</taxon>
    </lineage>
</organism>
<feature type="transmembrane region" description="Helical" evidence="2">
    <location>
        <begin position="87"/>
        <end position="107"/>
    </location>
</feature>
<proteinExistence type="predicted"/>
<feature type="region of interest" description="Disordered" evidence="1">
    <location>
        <begin position="119"/>
        <end position="144"/>
    </location>
</feature>
<gene>
    <name evidence="3" type="ORF">S01H1_24738</name>
</gene>
<feature type="non-terminal residue" evidence="3">
    <location>
        <position position="1"/>
    </location>
</feature>
<evidence type="ECO:0000256" key="1">
    <source>
        <dbReference type="SAM" id="MobiDB-lite"/>
    </source>
</evidence>
<comment type="caution">
    <text evidence="3">The sequence shown here is derived from an EMBL/GenBank/DDBJ whole genome shotgun (WGS) entry which is preliminary data.</text>
</comment>
<keyword evidence="2" id="KW-0472">Membrane</keyword>
<evidence type="ECO:0000256" key="2">
    <source>
        <dbReference type="SAM" id="Phobius"/>
    </source>
</evidence>
<feature type="non-terminal residue" evidence="3">
    <location>
        <position position="291"/>
    </location>
</feature>
<name>X0UBV2_9ZZZZ</name>
<sequence>APGDSRGMRDWGRGGSEAVATEKNKIQRVDLKFQAPDEVSSRKLRVKAGDGTLAKAEAEYREGMELPWDSQAGVEEGDRAGSPGRGIAYVSLGALALLCAGVVWMMVSSKSGTGMGGLFGGGSEREGAGPPGGGGGDGTGLGEAGGAGMEQNDFYVFANETKGEAVSVLEKFLRAPTFEERLRYVHHPERAQALAETSARYRSDEPFLYRTILKDKVSVVKGRPTILVDLEMHDYTTKQVALHYGQDGYRVDWEWFVEYGETSWVDFTTRKSTEPLMFRVHASKDNYFNFS</sequence>
<keyword evidence="2" id="KW-0812">Transmembrane</keyword>
<keyword evidence="2" id="KW-1133">Transmembrane helix</keyword>
<reference evidence="3" key="1">
    <citation type="journal article" date="2014" name="Front. Microbiol.">
        <title>High frequency of phylogenetically diverse reductive dehalogenase-homologous genes in deep subseafloor sedimentary metagenomes.</title>
        <authorList>
            <person name="Kawai M."/>
            <person name="Futagami T."/>
            <person name="Toyoda A."/>
            <person name="Takaki Y."/>
            <person name="Nishi S."/>
            <person name="Hori S."/>
            <person name="Arai W."/>
            <person name="Tsubouchi T."/>
            <person name="Morono Y."/>
            <person name="Uchiyama I."/>
            <person name="Ito T."/>
            <person name="Fujiyama A."/>
            <person name="Inagaki F."/>
            <person name="Takami H."/>
        </authorList>
    </citation>
    <scope>NUCLEOTIDE SEQUENCE</scope>
    <source>
        <strain evidence="3">Expedition CK06-06</strain>
    </source>
</reference>
<evidence type="ECO:0000313" key="3">
    <source>
        <dbReference type="EMBL" id="GAF97862.1"/>
    </source>
</evidence>
<accession>X0UBV2</accession>
<protein>
    <submittedName>
        <fullName evidence="3">Uncharacterized protein</fullName>
    </submittedName>
</protein>
<dbReference type="AlphaFoldDB" id="X0UBV2"/>